<dbReference type="InterPro" id="IPR033719">
    <property type="entry name" value="NAGS_kin"/>
</dbReference>
<dbReference type="EMBL" id="QICN01000008">
    <property type="protein sequence ID" value="PXV66122.1"/>
    <property type="molecule type" value="Genomic_DNA"/>
</dbReference>
<dbReference type="EC" id="2.3.1.1" evidence="8"/>
<organism evidence="10 11">
    <name type="scientific">Sinimarinibacterium flocculans</name>
    <dbReference type="NCBI Taxonomy" id="985250"/>
    <lineage>
        <taxon>Bacteria</taxon>
        <taxon>Pseudomonadati</taxon>
        <taxon>Pseudomonadota</taxon>
        <taxon>Gammaproteobacteria</taxon>
        <taxon>Nevskiales</taxon>
        <taxon>Nevskiaceae</taxon>
        <taxon>Sinimarinibacterium</taxon>
    </lineage>
</organism>
<keyword evidence="8" id="KW-0963">Cytoplasm</keyword>
<dbReference type="GO" id="GO:0004042">
    <property type="term" value="F:L-glutamate N-acetyltransferase activity"/>
    <property type="evidence" value="ECO:0007669"/>
    <property type="project" value="UniProtKB-UniRule"/>
</dbReference>
<dbReference type="SUPFAM" id="SSF55729">
    <property type="entry name" value="Acyl-CoA N-acyltransferases (Nat)"/>
    <property type="match status" value="1"/>
</dbReference>
<dbReference type="PANTHER" id="PTHR30602">
    <property type="entry name" value="AMINO-ACID ACETYLTRANSFERASE"/>
    <property type="match status" value="1"/>
</dbReference>
<dbReference type="PIRSF" id="PIRSF000423">
    <property type="entry name" value="ArgA"/>
    <property type="match status" value="1"/>
</dbReference>
<dbReference type="Proteomes" id="UP000248330">
    <property type="component" value="Unassembled WGS sequence"/>
</dbReference>
<dbReference type="UniPathway" id="UPA00068">
    <property type="reaction ID" value="UER00106"/>
</dbReference>
<dbReference type="PROSITE" id="PS51186">
    <property type="entry name" value="GNAT"/>
    <property type="match status" value="1"/>
</dbReference>
<evidence type="ECO:0000256" key="2">
    <source>
        <dbReference type="ARBA" id="ARBA00009145"/>
    </source>
</evidence>
<keyword evidence="3 8" id="KW-0055">Arginine biosynthesis</keyword>
<dbReference type="InterPro" id="IPR036393">
    <property type="entry name" value="AceGlu_kinase-like_sf"/>
</dbReference>
<dbReference type="HAMAP" id="MF_01105">
    <property type="entry name" value="N_acetyl_glu_synth"/>
    <property type="match status" value="1"/>
</dbReference>
<evidence type="ECO:0000313" key="11">
    <source>
        <dbReference type="Proteomes" id="UP000248330"/>
    </source>
</evidence>
<evidence type="ECO:0000256" key="1">
    <source>
        <dbReference type="ARBA" id="ARBA00004925"/>
    </source>
</evidence>
<protein>
    <recommendedName>
        <fullName evidence="8">Amino-acid acetyltransferase</fullName>
        <ecNumber evidence="8">2.3.1.1</ecNumber>
    </recommendedName>
    <alternativeName>
        <fullName evidence="8">N-acetylglutamate synthase</fullName>
        <shortName evidence="8">AGS</shortName>
        <shortName evidence="8">NAGS</shortName>
    </alternativeName>
</protein>
<comment type="catalytic activity">
    <reaction evidence="7 8">
        <text>L-glutamate + acetyl-CoA = N-acetyl-L-glutamate + CoA + H(+)</text>
        <dbReference type="Rhea" id="RHEA:24292"/>
        <dbReference type="ChEBI" id="CHEBI:15378"/>
        <dbReference type="ChEBI" id="CHEBI:29985"/>
        <dbReference type="ChEBI" id="CHEBI:44337"/>
        <dbReference type="ChEBI" id="CHEBI:57287"/>
        <dbReference type="ChEBI" id="CHEBI:57288"/>
        <dbReference type="EC" id="2.3.1.1"/>
    </reaction>
</comment>
<keyword evidence="5 8" id="KW-0808">Transferase</keyword>
<evidence type="ECO:0000313" key="10">
    <source>
        <dbReference type="EMBL" id="PXV66122.1"/>
    </source>
</evidence>
<feature type="domain" description="N-acetyltransferase" evidence="9">
    <location>
        <begin position="304"/>
        <end position="450"/>
    </location>
</feature>
<comment type="pathway">
    <text evidence="1 8">Amino-acid biosynthesis; L-arginine biosynthesis; N(2)-acetyl-L-ornithine from L-glutamate: step 1/4.</text>
</comment>
<evidence type="ECO:0000256" key="6">
    <source>
        <dbReference type="ARBA" id="ARBA00023315"/>
    </source>
</evidence>
<dbReference type="InterPro" id="IPR000182">
    <property type="entry name" value="GNAT_dom"/>
</dbReference>
<keyword evidence="4 8" id="KW-0028">Amino-acid biosynthesis</keyword>
<evidence type="ECO:0000256" key="5">
    <source>
        <dbReference type="ARBA" id="ARBA00022679"/>
    </source>
</evidence>
<dbReference type="GO" id="GO:0005737">
    <property type="term" value="C:cytoplasm"/>
    <property type="evidence" value="ECO:0007669"/>
    <property type="project" value="UniProtKB-SubCell"/>
</dbReference>
<comment type="caution">
    <text evidence="10">The sequence shown here is derived from an EMBL/GenBank/DDBJ whole genome shotgun (WGS) entry which is preliminary data.</text>
</comment>
<dbReference type="NCBIfam" id="TIGR01890">
    <property type="entry name" value="N-Ac-Glu-synth"/>
    <property type="match status" value="1"/>
</dbReference>
<evidence type="ECO:0000256" key="7">
    <source>
        <dbReference type="ARBA" id="ARBA00048372"/>
    </source>
</evidence>
<dbReference type="Pfam" id="PF00583">
    <property type="entry name" value="Acetyltransf_1"/>
    <property type="match status" value="1"/>
</dbReference>
<keyword evidence="11" id="KW-1185">Reference proteome</keyword>
<reference evidence="10 11" key="1">
    <citation type="submission" date="2018-04" db="EMBL/GenBank/DDBJ databases">
        <title>Genomic Encyclopedia of Type Strains, Phase IV (KMG-IV): sequencing the most valuable type-strain genomes for metagenomic binning, comparative biology and taxonomic classification.</title>
        <authorList>
            <person name="Goeker M."/>
        </authorList>
    </citation>
    <scope>NUCLEOTIDE SEQUENCE [LARGE SCALE GENOMIC DNA]</scope>
    <source>
        <strain evidence="10 11">DSM 104150</strain>
    </source>
</reference>
<dbReference type="InterPro" id="IPR001048">
    <property type="entry name" value="Asp/Glu/Uridylate_kinase"/>
</dbReference>
<dbReference type="GO" id="GO:0006526">
    <property type="term" value="P:L-arginine biosynthetic process"/>
    <property type="evidence" value="ECO:0007669"/>
    <property type="project" value="UniProtKB-UniRule"/>
</dbReference>
<dbReference type="OrthoDB" id="9802238at2"/>
<accession>A0A318EAG1</accession>
<sequence>MKRERRLYNPPMSSTDFVSVLRSCAPYVHAHNGRVFVIAFGGEAAEHPGFDQLIYDIALLQSLGTKLVLVHGVRPQIDQRLRSQGLEPRFVNRLRVTDRPALDCVKSAAGSLRMDIEARLSTSLASTPMGGARIRVAAGNWITARPVGVRDGVDFLFTGEVRRVDVDSIRQVLDQERIALLSPVGYSPTGEIFNVRAEDVATATATALGADKLVFVTPSSPDRWRSADSTGDAGQLSAPEAEQLLADSTLDGVDRVYLAAALAATRGGVKRVHLVGQDADGALLRELYTRDGVGLMIYSDADYEATRDATIEDVGGVLALIEPLEQQGVLVPRSREQLELDIQHFNVIVRDGMAIACCALFPFPQNQMGELACVAVHPDYQRAGRAGALLKRVEAEARALGLRQLFSLTTHTPHWFIEHGFRKGSIDELPMQKQRLYNYQRNSLVLVKDL</sequence>
<comment type="miscellaneous">
    <text evidence="8">In bacteria which possess the bifunctional enzyme ornithine acetyltransferase/N-acetylglutamate synthase (ArgJ), ArgA fulfills an anaplerotic role.</text>
</comment>
<dbReference type="AlphaFoldDB" id="A0A318EAG1"/>
<keyword evidence="6 8" id="KW-0012">Acyltransferase</keyword>
<proteinExistence type="inferred from homology"/>
<dbReference type="InterPro" id="IPR016181">
    <property type="entry name" value="Acyl_CoA_acyltransferase"/>
</dbReference>
<dbReference type="SUPFAM" id="SSF53633">
    <property type="entry name" value="Carbamate kinase-like"/>
    <property type="match status" value="1"/>
</dbReference>
<dbReference type="Gene3D" id="3.40.630.30">
    <property type="match status" value="1"/>
</dbReference>
<evidence type="ECO:0000256" key="4">
    <source>
        <dbReference type="ARBA" id="ARBA00022605"/>
    </source>
</evidence>
<evidence type="ECO:0000259" key="9">
    <source>
        <dbReference type="PROSITE" id="PS51186"/>
    </source>
</evidence>
<name>A0A318EAG1_9GAMM</name>
<dbReference type="CDD" id="cd04237">
    <property type="entry name" value="AAK_NAGS-ABP"/>
    <property type="match status" value="1"/>
</dbReference>
<dbReference type="PANTHER" id="PTHR30602:SF12">
    <property type="entry name" value="AMINO-ACID ACETYLTRANSFERASE NAGS1, CHLOROPLASTIC-RELATED"/>
    <property type="match status" value="1"/>
</dbReference>
<dbReference type="Gene3D" id="3.40.1160.10">
    <property type="entry name" value="Acetylglutamate kinase-like"/>
    <property type="match status" value="1"/>
</dbReference>
<gene>
    <name evidence="8" type="primary">argA</name>
    <name evidence="10" type="ORF">C8D93_10894</name>
</gene>
<dbReference type="CDD" id="cd04301">
    <property type="entry name" value="NAT_SF"/>
    <property type="match status" value="1"/>
</dbReference>
<evidence type="ECO:0000256" key="8">
    <source>
        <dbReference type="HAMAP-Rule" id="MF_01105"/>
    </source>
</evidence>
<dbReference type="InterPro" id="IPR010167">
    <property type="entry name" value="NH2A_AcTrfase"/>
</dbReference>
<comment type="subcellular location">
    <subcellularLocation>
        <location evidence="8">Cytoplasm</location>
    </subcellularLocation>
</comment>
<comment type="similarity">
    <text evidence="2 8">Belongs to the acetyltransferase family. ArgA subfamily.</text>
</comment>
<dbReference type="NCBIfam" id="NF003641">
    <property type="entry name" value="PRK05279.1"/>
    <property type="match status" value="1"/>
</dbReference>
<dbReference type="Pfam" id="PF00696">
    <property type="entry name" value="AA_kinase"/>
    <property type="match status" value="1"/>
</dbReference>
<evidence type="ECO:0000256" key="3">
    <source>
        <dbReference type="ARBA" id="ARBA00022571"/>
    </source>
</evidence>